<keyword evidence="4" id="KW-0809">Transit peptide</keyword>
<dbReference type="InterPro" id="IPR029427">
    <property type="entry name" value="AIM23"/>
</dbReference>
<sequence>MWNPATRRAHVSLICRWKGFHTSLAHSNWMLSNDIIRNALTSNINSRGKPTGPDGGKQPRGPLKKMTKNRPANKNKPHSRNNLAITWSNGSDRDKEAASAVVSQIFRMNKAGAIKFVNSTTSKLEGTNIRSFAKGINLEKNGLVIVNFEEIDEATKVPLVKLVDRKTALKRFSDEKAKQKELEMINLGLVKRRAARSSDGEKADDNVKQIRISWQIKNDDLNKQKAHEITTQLKKGYKVYLYIDDKNHINSKNWTTDFDIPLRKNAQKELSAKELNQRNYVLQRLMEIADEFSNQPTIEGGVETKILIKLTPKNVTMEPSSKQSLKEQRKKERQEKLQQRIERKRQRILEKE</sequence>
<proteinExistence type="inferred from homology"/>
<gene>
    <name evidence="7" type="ORF">HG536_0F01070</name>
</gene>
<evidence type="ECO:0000256" key="6">
    <source>
        <dbReference type="SAM" id="MobiDB-lite"/>
    </source>
</evidence>
<feature type="region of interest" description="Disordered" evidence="6">
    <location>
        <begin position="317"/>
        <end position="352"/>
    </location>
</feature>
<evidence type="ECO:0000313" key="7">
    <source>
        <dbReference type="EMBL" id="QLL33782.1"/>
    </source>
</evidence>
<evidence type="ECO:0000256" key="4">
    <source>
        <dbReference type="ARBA" id="ARBA00022946"/>
    </source>
</evidence>
<evidence type="ECO:0000256" key="3">
    <source>
        <dbReference type="ARBA" id="ARBA00013994"/>
    </source>
</evidence>
<dbReference type="GeneID" id="59326997"/>
<dbReference type="Pfam" id="PF14877">
    <property type="entry name" value="mIF3"/>
    <property type="match status" value="1"/>
</dbReference>
<feature type="compositionally biased region" description="Basic residues" evidence="6">
    <location>
        <begin position="62"/>
        <end position="79"/>
    </location>
</feature>
<feature type="compositionally biased region" description="Basic and acidic residues" evidence="6">
    <location>
        <begin position="324"/>
        <end position="352"/>
    </location>
</feature>
<name>A0A7G3ZJU6_9SACH</name>
<feature type="region of interest" description="Disordered" evidence="6">
    <location>
        <begin position="43"/>
        <end position="89"/>
    </location>
</feature>
<feature type="compositionally biased region" description="Polar residues" evidence="6">
    <location>
        <begin position="80"/>
        <end position="89"/>
    </location>
</feature>
<keyword evidence="5" id="KW-0496">Mitochondrion</keyword>
<dbReference type="KEGG" id="tgb:HG536_0F01070"/>
<evidence type="ECO:0000256" key="1">
    <source>
        <dbReference type="ARBA" id="ARBA00004173"/>
    </source>
</evidence>
<keyword evidence="8" id="KW-1185">Reference proteome</keyword>
<evidence type="ECO:0000256" key="2">
    <source>
        <dbReference type="ARBA" id="ARBA00008476"/>
    </source>
</evidence>
<evidence type="ECO:0000313" key="8">
    <source>
        <dbReference type="Proteomes" id="UP000515788"/>
    </source>
</evidence>
<reference evidence="7 8" key="1">
    <citation type="submission" date="2020-06" db="EMBL/GenBank/DDBJ databases">
        <title>The yeast mating-type switching endonuclease HO is a domesticated member of an unorthodox homing genetic element family.</title>
        <authorList>
            <person name="Coughlan A.Y."/>
            <person name="Lombardi L."/>
            <person name="Braun-Galleani S."/>
            <person name="Martos A.R."/>
            <person name="Galeote V."/>
            <person name="Bigey F."/>
            <person name="Dequin S."/>
            <person name="Byrne K.P."/>
            <person name="Wolfe K.H."/>
        </authorList>
    </citation>
    <scope>NUCLEOTIDE SEQUENCE [LARGE SCALE GENOMIC DNA]</scope>
    <source>
        <strain evidence="7 8">CBS764</strain>
    </source>
</reference>
<dbReference type="RefSeq" id="XP_037140456.1">
    <property type="nucleotide sequence ID" value="XM_037284560.1"/>
</dbReference>
<comment type="similarity">
    <text evidence="2">Belongs to the AIM23 family.</text>
</comment>
<organism evidence="7 8">
    <name type="scientific">Torulaspora globosa</name>
    <dbReference type="NCBI Taxonomy" id="48254"/>
    <lineage>
        <taxon>Eukaryota</taxon>
        <taxon>Fungi</taxon>
        <taxon>Dikarya</taxon>
        <taxon>Ascomycota</taxon>
        <taxon>Saccharomycotina</taxon>
        <taxon>Saccharomycetes</taxon>
        <taxon>Saccharomycetales</taxon>
        <taxon>Saccharomycetaceae</taxon>
        <taxon>Torulaspora</taxon>
    </lineage>
</organism>
<protein>
    <recommendedName>
        <fullName evidence="3">Altered inheritance of mitochondria protein 23, mitochondrial</fullName>
    </recommendedName>
</protein>
<comment type="subcellular location">
    <subcellularLocation>
        <location evidence="1">Mitochondrion</location>
    </subcellularLocation>
</comment>
<dbReference type="OrthoDB" id="3996489at2759"/>
<dbReference type="AlphaFoldDB" id="A0A7G3ZJU6"/>
<evidence type="ECO:0000256" key="5">
    <source>
        <dbReference type="ARBA" id="ARBA00023128"/>
    </source>
</evidence>
<dbReference type="EMBL" id="CP059251">
    <property type="protein sequence ID" value="QLL33782.1"/>
    <property type="molecule type" value="Genomic_DNA"/>
</dbReference>
<dbReference type="GO" id="GO:0005739">
    <property type="term" value="C:mitochondrion"/>
    <property type="evidence" value="ECO:0007669"/>
    <property type="project" value="UniProtKB-SubCell"/>
</dbReference>
<accession>A0A7G3ZJU6</accession>
<dbReference type="Proteomes" id="UP000515788">
    <property type="component" value="Chromosome 6"/>
</dbReference>